<organism evidence="3 4">
    <name type="scientific">Chitinophaga nivalis</name>
    <dbReference type="NCBI Taxonomy" id="2991709"/>
    <lineage>
        <taxon>Bacteria</taxon>
        <taxon>Pseudomonadati</taxon>
        <taxon>Bacteroidota</taxon>
        <taxon>Chitinophagia</taxon>
        <taxon>Chitinophagales</taxon>
        <taxon>Chitinophagaceae</taxon>
        <taxon>Chitinophaga</taxon>
    </lineage>
</organism>
<dbReference type="Proteomes" id="UP001207742">
    <property type="component" value="Unassembled WGS sequence"/>
</dbReference>
<dbReference type="InterPro" id="IPR012373">
    <property type="entry name" value="Ferrdict_sens_TM"/>
</dbReference>
<dbReference type="Gene3D" id="2.60.120.1440">
    <property type="match status" value="1"/>
</dbReference>
<evidence type="ECO:0000313" key="3">
    <source>
        <dbReference type="EMBL" id="MCW3487363.1"/>
    </source>
</evidence>
<protein>
    <submittedName>
        <fullName evidence="3">FecR domain-containing protein</fullName>
    </submittedName>
</protein>
<evidence type="ECO:0000313" key="4">
    <source>
        <dbReference type="Proteomes" id="UP001207742"/>
    </source>
</evidence>
<dbReference type="PANTHER" id="PTHR30273:SF2">
    <property type="entry name" value="PROTEIN FECR"/>
    <property type="match status" value="1"/>
</dbReference>
<dbReference type="PANTHER" id="PTHR30273">
    <property type="entry name" value="PERIPLASMIC SIGNAL SENSOR AND SIGMA FACTOR ACTIVATOR FECR-RELATED"/>
    <property type="match status" value="1"/>
</dbReference>
<keyword evidence="4" id="KW-1185">Reference proteome</keyword>
<dbReference type="Pfam" id="PF04773">
    <property type="entry name" value="FecR"/>
    <property type="match status" value="1"/>
</dbReference>
<dbReference type="Pfam" id="PF16344">
    <property type="entry name" value="FecR_C"/>
    <property type="match status" value="1"/>
</dbReference>
<reference evidence="3 4" key="1">
    <citation type="submission" date="2022-10" db="EMBL/GenBank/DDBJ databases">
        <title>Chitinophaga nivalis PC15 sp. nov., isolated from Pyeongchang county, South Korea.</title>
        <authorList>
            <person name="Trinh H.N."/>
        </authorList>
    </citation>
    <scope>NUCLEOTIDE SEQUENCE [LARGE SCALE GENOMIC DNA]</scope>
    <source>
        <strain evidence="3 4">PC14</strain>
    </source>
</reference>
<proteinExistence type="predicted"/>
<sequence>MMKPTDDFLFILNCLQLPEDAVRKAQLQRWLEADVRNNELYEKVKLLWEQAAETRYFEGADAAAATRRFLEKLDGPLPVIYMPTRSPWWKRAAAAAAILISTAMGWYWYKTSVAIAWLSKTTGNTIDSLLLSDGSRIVLNKHATVRYPATFKGHNRTVTLQSGEAFFDIATDPGHPFILTSGPAQIKVLGTSFNVKNSPHAVQVFVLTGSISLQQTGGTTALRLAAGKGGVFYSDNGDLNEDAGTGYNQLSWRTHELRFENAPIGEVCSALSDYYGVTIIPDYKISHKRKLNANFSNRSLEEVKATLSALYDYSFEQQADTLYVK</sequence>
<dbReference type="EMBL" id="JAPDNS010000002">
    <property type="protein sequence ID" value="MCW3487363.1"/>
    <property type="molecule type" value="Genomic_DNA"/>
</dbReference>
<gene>
    <name evidence="3" type="ORF">OL497_25935</name>
</gene>
<feature type="domain" description="Protein FecR C-terminal" evidence="2">
    <location>
        <begin position="257"/>
        <end position="324"/>
    </location>
</feature>
<evidence type="ECO:0000259" key="1">
    <source>
        <dbReference type="Pfam" id="PF04773"/>
    </source>
</evidence>
<dbReference type="RefSeq" id="WP_264734173.1">
    <property type="nucleotide sequence ID" value="NZ_JAPDNR010000001.1"/>
</dbReference>
<dbReference type="PIRSF" id="PIRSF018266">
    <property type="entry name" value="FecR"/>
    <property type="match status" value="1"/>
</dbReference>
<accession>A0ABT3ITR2</accession>
<dbReference type="InterPro" id="IPR032508">
    <property type="entry name" value="FecR_C"/>
</dbReference>
<evidence type="ECO:0000259" key="2">
    <source>
        <dbReference type="Pfam" id="PF16344"/>
    </source>
</evidence>
<name>A0ABT3ITR2_9BACT</name>
<feature type="domain" description="FecR protein" evidence="1">
    <location>
        <begin position="122"/>
        <end position="211"/>
    </location>
</feature>
<dbReference type="InterPro" id="IPR006860">
    <property type="entry name" value="FecR"/>
</dbReference>
<comment type="caution">
    <text evidence="3">The sequence shown here is derived from an EMBL/GenBank/DDBJ whole genome shotgun (WGS) entry which is preliminary data.</text>
</comment>
<dbReference type="Gene3D" id="3.55.50.30">
    <property type="match status" value="1"/>
</dbReference>